<sequence length="371" mass="43771">MIEVRPVKDKKTLKEFVEYPYRLYKNNKYWVPPLRRDVYKLLDKKENPFWEHADAELYLVYRNNRLAGRVAAIIDYNYIDFWNEKTGYFGFFECDDDEDAARALFKAVKKFHHEKGMEKFIGPMNLSTNDTCGFLLEGYFSPPFIMMPYNPEYYHQLVEACGLSKAKDLYAYYIETRNAPMDYLEKLSSVVRKRVQDLKVRPVNLNDFVNEVKKIQEVYNDAWSRNWGFVPMTDAEFKAMAKELKSFVIADFVIIVEIDNVPAAVSLTIPDYNFVLKKMNGRLGPIEILKFLYFKNKIKEARLMVMGVRKQFQKMGLEALMFLETFKAGERLGITGGELSWILEDNYETNNTIRKMGGRLYKKYRIYQGRV</sequence>
<dbReference type="PANTHER" id="PTHR41368">
    <property type="entry name" value="PROTEIN YGHO"/>
    <property type="match status" value="1"/>
</dbReference>
<dbReference type="InterPro" id="IPR039968">
    <property type="entry name" value="BcerS-like"/>
</dbReference>
<dbReference type="InterPro" id="IPR016181">
    <property type="entry name" value="Acyl_CoA_acyltransferase"/>
</dbReference>
<evidence type="ECO:0008006" key="3">
    <source>
        <dbReference type="Google" id="ProtNLM"/>
    </source>
</evidence>
<evidence type="ECO:0000313" key="2">
    <source>
        <dbReference type="Proteomes" id="UP000191663"/>
    </source>
</evidence>
<dbReference type="EMBL" id="MUKB01000011">
    <property type="protein sequence ID" value="OPX18497.1"/>
    <property type="molecule type" value="Genomic_DNA"/>
</dbReference>
<comment type="caution">
    <text evidence="1">The sequence shown here is derived from an EMBL/GenBank/DDBJ whole genome shotgun (WGS) entry which is preliminary data.</text>
</comment>
<organism evidence="1 2">
    <name type="scientific">candidate division WOR-3 bacterium 4484_100</name>
    <dbReference type="NCBI Taxonomy" id="1936077"/>
    <lineage>
        <taxon>Bacteria</taxon>
        <taxon>Bacteria division WOR-3</taxon>
    </lineage>
</organism>
<dbReference type="AlphaFoldDB" id="A0A1V4QHM0"/>
<protein>
    <recommendedName>
        <fullName evidence="3">N-acetyltransferase domain-containing protein</fullName>
    </recommendedName>
</protein>
<evidence type="ECO:0000313" key="1">
    <source>
        <dbReference type="EMBL" id="OPX18497.1"/>
    </source>
</evidence>
<name>A0A1V4QHM0_UNCW3</name>
<dbReference type="PANTHER" id="PTHR41368:SF1">
    <property type="entry name" value="PROTEIN YGHO"/>
    <property type="match status" value="1"/>
</dbReference>
<dbReference type="Gene3D" id="3.40.630.30">
    <property type="match status" value="1"/>
</dbReference>
<gene>
    <name evidence="1" type="ORF">BXT86_00875</name>
</gene>
<dbReference type="Proteomes" id="UP000191663">
    <property type="component" value="Unassembled WGS sequence"/>
</dbReference>
<accession>A0A1V4QHM0</accession>
<proteinExistence type="predicted"/>
<dbReference type="SUPFAM" id="SSF55729">
    <property type="entry name" value="Acyl-CoA N-acyltransferases (Nat)"/>
    <property type="match status" value="1"/>
</dbReference>
<reference evidence="2" key="1">
    <citation type="submission" date="2017-01" db="EMBL/GenBank/DDBJ databases">
        <title>Novel pathways for hydrocarbon cycling and metabolic interdependencies in hydrothermal sediment communities.</title>
        <authorList>
            <person name="Dombrowski N."/>
            <person name="Seitz K."/>
            <person name="Teske A."/>
            <person name="Baker B."/>
        </authorList>
    </citation>
    <scope>NUCLEOTIDE SEQUENCE [LARGE SCALE GENOMIC DNA]</scope>
</reference>